<accession>F6W4Y1</accession>
<dbReference type="EMBL" id="EAAA01000446">
    <property type="status" value="NOT_ANNOTATED_CDS"/>
    <property type="molecule type" value="Genomic_DNA"/>
</dbReference>
<accession>A0A1W2WIQ8</accession>
<sequence length="117" mass="13438">MDILFISELIANPGPQGRHVMVIGYLDNYNPIEGTAVLTTTDGNCCLHLTLDLTTCQVDDIANNILCRIIGRSYKMEDDSLKIEVESFISCRNWNYAEYKETIELQRKMFEENKQNN</sequence>
<keyword evidence="2" id="KW-1185">Reference proteome</keyword>
<name>F6W4Y1_CIOIN</name>
<dbReference type="AlphaFoldDB" id="F6W4Y1"/>
<dbReference type="Gene3D" id="2.40.50.140">
    <property type="entry name" value="Nucleic acid-binding proteins"/>
    <property type="match status" value="1"/>
</dbReference>
<dbReference type="Proteomes" id="UP000008144">
    <property type="component" value="Chromosome 10"/>
</dbReference>
<protein>
    <recommendedName>
        <fullName evidence="3">CST complex subunit TEN1</fullName>
    </recommendedName>
</protein>
<dbReference type="Ensembl" id="ENSCINT00000004373.3">
    <property type="protein sequence ID" value="ENSCINP00000004373.3"/>
    <property type="gene ID" value="ENSCING00000002146.3"/>
</dbReference>
<dbReference type="HOGENOM" id="CLU_2084000_0_0_1"/>
<dbReference type="InterPro" id="IPR012340">
    <property type="entry name" value="NA-bd_OB-fold"/>
</dbReference>
<evidence type="ECO:0000313" key="2">
    <source>
        <dbReference type="Proteomes" id="UP000008144"/>
    </source>
</evidence>
<reference evidence="1" key="2">
    <citation type="journal article" date="2008" name="Genome Biol.">
        <title>Improved genome assembly and evidence-based global gene model set for the chordate Ciona intestinalis: new insight into intron and operon populations.</title>
        <authorList>
            <person name="Satou Y."/>
            <person name="Mineta K."/>
            <person name="Ogasawara M."/>
            <person name="Sasakura Y."/>
            <person name="Shoguchi E."/>
            <person name="Ueno K."/>
            <person name="Yamada L."/>
            <person name="Matsumoto J."/>
            <person name="Wasserscheid J."/>
            <person name="Dewar K."/>
            <person name="Wiley G.B."/>
            <person name="Macmil S.L."/>
            <person name="Roe B.A."/>
            <person name="Zeller R.W."/>
            <person name="Hastings K.E."/>
            <person name="Lemaire P."/>
            <person name="Lindquist E."/>
            <person name="Endo T."/>
            <person name="Hotta K."/>
            <person name="Inaba K."/>
        </authorList>
    </citation>
    <scope>NUCLEOTIDE SEQUENCE [LARGE SCALE GENOMIC DNA]</scope>
    <source>
        <strain evidence="1">wild type</strain>
    </source>
</reference>
<evidence type="ECO:0000313" key="1">
    <source>
        <dbReference type="Ensembl" id="ENSCINP00000004373.3"/>
    </source>
</evidence>
<organism evidence="1 2">
    <name type="scientific">Ciona intestinalis</name>
    <name type="common">Transparent sea squirt</name>
    <name type="synonym">Ascidia intestinalis</name>
    <dbReference type="NCBI Taxonomy" id="7719"/>
    <lineage>
        <taxon>Eukaryota</taxon>
        <taxon>Metazoa</taxon>
        <taxon>Chordata</taxon>
        <taxon>Tunicata</taxon>
        <taxon>Ascidiacea</taxon>
        <taxon>Phlebobranchia</taxon>
        <taxon>Cionidae</taxon>
        <taxon>Ciona</taxon>
    </lineage>
</organism>
<reference evidence="2" key="1">
    <citation type="journal article" date="2002" name="Science">
        <title>The draft genome of Ciona intestinalis: insights into chordate and vertebrate origins.</title>
        <authorList>
            <person name="Dehal P."/>
            <person name="Satou Y."/>
            <person name="Campbell R.K."/>
            <person name="Chapman J."/>
            <person name="Degnan B."/>
            <person name="De Tomaso A."/>
            <person name="Davidson B."/>
            <person name="Di Gregorio A."/>
            <person name="Gelpke M."/>
            <person name="Goodstein D.M."/>
            <person name="Harafuji N."/>
            <person name="Hastings K.E."/>
            <person name="Ho I."/>
            <person name="Hotta K."/>
            <person name="Huang W."/>
            <person name="Kawashima T."/>
            <person name="Lemaire P."/>
            <person name="Martinez D."/>
            <person name="Meinertzhagen I.A."/>
            <person name="Necula S."/>
            <person name="Nonaka M."/>
            <person name="Putnam N."/>
            <person name="Rash S."/>
            <person name="Saiga H."/>
            <person name="Satake M."/>
            <person name="Terry A."/>
            <person name="Yamada L."/>
            <person name="Wang H.G."/>
            <person name="Awazu S."/>
            <person name="Azumi K."/>
            <person name="Boore J."/>
            <person name="Branno M."/>
            <person name="Chin-Bow S."/>
            <person name="DeSantis R."/>
            <person name="Doyle S."/>
            <person name="Francino P."/>
            <person name="Keys D.N."/>
            <person name="Haga S."/>
            <person name="Hayashi H."/>
            <person name="Hino K."/>
            <person name="Imai K.S."/>
            <person name="Inaba K."/>
            <person name="Kano S."/>
            <person name="Kobayashi K."/>
            <person name="Kobayashi M."/>
            <person name="Lee B.I."/>
            <person name="Makabe K.W."/>
            <person name="Manohar C."/>
            <person name="Matassi G."/>
            <person name="Medina M."/>
            <person name="Mochizuki Y."/>
            <person name="Mount S."/>
            <person name="Morishita T."/>
            <person name="Miura S."/>
            <person name="Nakayama A."/>
            <person name="Nishizaka S."/>
            <person name="Nomoto H."/>
            <person name="Ohta F."/>
            <person name="Oishi K."/>
            <person name="Rigoutsos I."/>
            <person name="Sano M."/>
            <person name="Sasaki A."/>
            <person name="Sasakura Y."/>
            <person name="Shoguchi E."/>
            <person name="Shin-i T."/>
            <person name="Spagnuolo A."/>
            <person name="Stainier D."/>
            <person name="Suzuki M.M."/>
            <person name="Tassy O."/>
            <person name="Takatori N."/>
            <person name="Tokuoka M."/>
            <person name="Yagi K."/>
            <person name="Yoshizaki F."/>
            <person name="Wada S."/>
            <person name="Zhang C."/>
            <person name="Hyatt P.D."/>
            <person name="Larimer F."/>
            <person name="Detter C."/>
            <person name="Doggett N."/>
            <person name="Glavina T."/>
            <person name="Hawkins T."/>
            <person name="Richardson P."/>
            <person name="Lucas S."/>
            <person name="Kohara Y."/>
            <person name="Levine M."/>
            <person name="Satoh N."/>
            <person name="Rokhsar D.S."/>
        </authorList>
    </citation>
    <scope>NUCLEOTIDE SEQUENCE [LARGE SCALE GENOMIC DNA]</scope>
</reference>
<proteinExistence type="predicted"/>
<evidence type="ECO:0008006" key="3">
    <source>
        <dbReference type="Google" id="ProtNLM"/>
    </source>
</evidence>
<reference evidence="1" key="3">
    <citation type="submission" date="2025-08" db="UniProtKB">
        <authorList>
            <consortium name="Ensembl"/>
        </authorList>
    </citation>
    <scope>IDENTIFICATION</scope>
</reference>
<reference evidence="1" key="4">
    <citation type="submission" date="2025-09" db="UniProtKB">
        <authorList>
            <consortium name="Ensembl"/>
        </authorList>
    </citation>
    <scope>IDENTIFICATION</scope>
</reference>
<dbReference type="InParanoid" id="F6W4Y1"/>